<proteinExistence type="predicted"/>
<keyword evidence="3" id="KW-1185">Reference proteome</keyword>
<sequence length="382" mass="42756">MKWKIFIAVVMLTTVMFSQQDTAQDSLRVINRLMYNNQSKLTIGGYVQIDYNEPDGGKTGNLDVHRLVMLFGYNFSDRVSFLTEIEIEHVKEIYVEQAFVNYSFSTAFNLRGGLMLVPMGYVNEYHEPPVFFGTERPGLDKYVVPTTWRELGVGATGNLQDLSLKYQAYIFNGFISYKDGEGTLRGIDGLRKGRQKGAESVIHNPNLSVKFDYYGILGLKLGVAGYFGETQSDDPSVENSTVGVSMLGLNASYLYRDLTLRGQYVHTNLSGTEAYNNLTGKDLGSKIEGFYLEAGYNFLPLIDKNTTKQLSLFSRYEAYNTHAETAGDLDINDAYDRNNITLGLDFKIAPGVVVKADYQWFNDAVQGTNPDNQFNAGVGVMF</sequence>
<dbReference type="RefSeq" id="WP_342159121.1">
    <property type="nucleotide sequence ID" value="NZ_JBCDNA010000001.1"/>
</dbReference>
<evidence type="ECO:0008006" key="4">
    <source>
        <dbReference type="Google" id="ProtNLM"/>
    </source>
</evidence>
<name>A0ABU9L134_9FLAO</name>
<dbReference type="Proteomes" id="UP001474120">
    <property type="component" value="Unassembled WGS sequence"/>
</dbReference>
<feature type="signal peptide" evidence="1">
    <location>
        <begin position="1"/>
        <end position="23"/>
    </location>
</feature>
<gene>
    <name evidence="2" type="ORF">AABB81_05330</name>
</gene>
<evidence type="ECO:0000313" key="3">
    <source>
        <dbReference type="Proteomes" id="UP001474120"/>
    </source>
</evidence>
<reference evidence="2 3" key="1">
    <citation type="submission" date="2024-04" db="EMBL/GenBank/DDBJ databases">
        <title>whole genome sequencing of Lutimonas vermicola strain IMCC1616.</title>
        <authorList>
            <person name="Bae S.S."/>
        </authorList>
    </citation>
    <scope>NUCLEOTIDE SEQUENCE [LARGE SCALE GENOMIC DNA]</scope>
    <source>
        <strain evidence="2 3">IMCC1616</strain>
    </source>
</reference>
<evidence type="ECO:0000256" key="1">
    <source>
        <dbReference type="SAM" id="SignalP"/>
    </source>
</evidence>
<dbReference type="EMBL" id="JBCDNA010000001">
    <property type="protein sequence ID" value="MEL4455307.1"/>
    <property type="molecule type" value="Genomic_DNA"/>
</dbReference>
<dbReference type="Gene3D" id="2.40.160.10">
    <property type="entry name" value="Porin"/>
    <property type="match status" value="1"/>
</dbReference>
<dbReference type="SUPFAM" id="SSF56935">
    <property type="entry name" value="Porins"/>
    <property type="match status" value="1"/>
</dbReference>
<evidence type="ECO:0000313" key="2">
    <source>
        <dbReference type="EMBL" id="MEL4455307.1"/>
    </source>
</evidence>
<keyword evidence="1" id="KW-0732">Signal</keyword>
<comment type="caution">
    <text evidence="2">The sequence shown here is derived from an EMBL/GenBank/DDBJ whole genome shotgun (WGS) entry which is preliminary data.</text>
</comment>
<dbReference type="InterPro" id="IPR023614">
    <property type="entry name" value="Porin_dom_sf"/>
</dbReference>
<organism evidence="2 3">
    <name type="scientific">Lutimonas vermicola</name>
    <dbReference type="NCBI Taxonomy" id="414288"/>
    <lineage>
        <taxon>Bacteria</taxon>
        <taxon>Pseudomonadati</taxon>
        <taxon>Bacteroidota</taxon>
        <taxon>Flavobacteriia</taxon>
        <taxon>Flavobacteriales</taxon>
        <taxon>Flavobacteriaceae</taxon>
        <taxon>Lutimonas</taxon>
    </lineage>
</organism>
<accession>A0ABU9L134</accession>
<feature type="chain" id="PRO_5045334300" description="Phosphate-selective porin O and P" evidence="1">
    <location>
        <begin position="24"/>
        <end position="382"/>
    </location>
</feature>
<protein>
    <recommendedName>
        <fullName evidence="4">Phosphate-selective porin O and P</fullName>
    </recommendedName>
</protein>